<feature type="transmembrane region" description="Helical" evidence="6">
    <location>
        <begin position="276"/>
        <end position="298"/>
    </location>
</feature>
<evidence type="ECO:0000313" key="7">
    <source>
        <dbReference type="EMBL" id="PKA46586.1"/>
    </source>
</evidence>
<feature type="transmembrane region" description="Helical" evidence="6">
    <location>
        <begin position="242"/>
        <end position="264"/>
    </location>
</feature>
<evidence type="ECO:0000256" key="4">
    <source>
        <dbReference type="ARBA" id="ARBA00022989"/>
    </source>
</evidence>
<evidence type="ECO:0008006" key="9">
    <source>
        <dbReference type="Google" id="ProtNLM"/>
    </source>
</evidence>
<gene>
    <name evidence="7" type="ORF">AXF42_Ash012719</name>
</gene>
<keyword evidence="3 6" id="KW-0812">Transmembrane</keyword>
<dbReference type="InterPro" id="IPR001958">
    <property type="entry name" value="Tet-R_TetA/multi-R_MdtG-like"/>
</dbReference>
<proteinExistence type="predicted"/>
<accession>A0A2H9ZTH3</accession>
<dbReference type="GO" id="GO:0022857">
    <property type="term" value="F:transmembrane transporter activity"/>
    <property type="evidence" value="ECO:0007669"/>
    <property type="project" value="InterPro"/>
</dbReference>
<dbReference type="EMBL" id="KZ454132">
    <property type="protein sequence ID" value="PKA46586.1"/>
    <property type="molecule type" value="Genomic_DNA"/>
</dbReference>
<evidence type="ECO:0000256" key="6">
    <source>
        <dbReference type="SAM" id="Phobius"/>
    </source>
</evidence>
<evidence type="ECO:0000256" key="2">
    <source>
        <dbReference type="ARBA" id="ARBA00022448"/>
    </source>
</evidence>
<evidence type="ECO:0000313" key="8">
    <source>
        <dbReference type="Proteomes" id="UP000236161"/>
    </source>
</evidence>
<keyword evidence="4 6" id="KW-1133">Transmembrane helix</keyword>
<dbReference type="InterPro" id="IPR036259">
    <property type="entry name" value="MFS_trans_sf"/>
</dbReference>
<organism evidence="7 8">
    <name type="scientific">Apostasia shenzhenica</name>
    <dbReference type="NCBI Taxonomy" id="1088818"/>
    <lineage>
        <taxon>Eukaryota</taxon>
        <taxon>Viridiplantae</taxon>
        <taxon>Streptophyta</taxon>
        <taxon>Embryophyta</taxon>
        <taxon>Tracheophyta</taxon>
        <taxon>Spermatophyta</taxon>
        <taxon>Magnoliopsida</taxon>
        <taxon>Liliopsida</taxon>
        <taxon>Asparagales</taxon>
        <taxon>Orchidaceae</taxon>
        <taxon>Apostasioideae</taxon>
        <taxon>Apostasia</taxon>
    </lineage>
</organism>
<reference evidence="7 8" key="1">
    <citation type="journal article" date="2017" name="Nature">
        <title>The Apostasia genome and the evolution of orchids.</title>
        <authorList>
            <person name="Zhang G.Q."/>
            <person name="Liu K.W."/>
            <person name="Li Z."/>
            <person name="Lohaus R."/>
            <person name="Hsiao Y.Y."/>
            <person name="Niu S.C."/>
            <person name="Wang J.Y."/>
            <person name="Lin Y.C."/>
            <person name="Xu Q."/>
            <person name="Chen L.J."/>
            <person name="Yoshida K."/>
            <person name="Fujiwara S."/>
            <person name="Wang Z.W."/>
            <person name="Zhang Y.Q."/>
            <person name="Mitsuda N."/>
            <person name="Wang M."/>
            <person name="Liu G.H."/>
            <person name="Pecoraro L."/>
            <person name="Huang H.X."/>
            <person name="Xiao X.J."/>
            <person name="Lin M."/>
            <person name="Wu X.Y."/>
            <person name="Wu W.L."/>
            <person name="Chen Y.Y."/>
            <person name="Chang S.B."/>
            <person name="Sakamoto S."/>
            <person name="Ohme-Takagi M."/>
            <person name="Yagi M."/>
            <person name="Zeng S.J."/>
            <person name="Shen C.Y."/>
            <person name="Yeh C.M."/>
            <person name="Luo Y.B."/>
            <person name="Tsai W.C."/>
            <person name="Van de Peer Y."/>
            <person name="Liu Z.J."/>
        </authorList>
    </citation>
    <scope>NUCLEOTIDE SEQUENCE [LARGE SCALE GENOMIC DNA]</scope>
    <source>
        <strain evidence="8">cv. Shenzhen</strain>
        <tissue evidence="7">Stem</tissue>
    </source>
</reference>
<feature type="transmembrane region" description="Helical" evidence="6">
    <location>
        <begin position="79"/>
        <end position="98"/>
    </location>
</feature>
<feature type="transmembrane region" description="Helical" evidence="6">
    <location>
        <begin position="45"/>
        <end position="67"/>
    </location>
</feature>
<dbReference type="PRINTS" id="PR01035">
    <property type="entry name" value="TCRTETA"/>
</dbReference>
<feature type="transmembrane region" description="Helical" evidence="6">
    <location>
        <begin position="170"/>
        <end position="188"/>
    </location>
</feature>
<dbReference type="PANTHER" id="PTHR23504:SF1">
    <property type="entry name" value="GH21943P-RELATED"/>
    <property type="match status" value="1"/>
</dbReference>
<dbReference type="PANTHER" id="PTHR23504">
    <property type="entry name" value="MAJOR FACILITATOR SUPERFAMILY DOMAIN-CONTAINING PROTEIN 10"/>
    <property type="match status" value="1"/>
</dbReference>
<dbReference type="STRING" id="1088818.A0A2H9ZTH3"/>
<dbReference type="AlphaFoldDB" id="A0A2H9ZTH3"/>
<dbReference type="GO" id="GO:0016020">
    <property type="term" value="C:membrane"/>
    <property type="evidence" value="ECO:0007669"/>
    <property type="project" value="UniProtKB-SubCell"/>
</dbReference>
<dbReference type="Gene3D" id="1.20.1250.20">
    <property type="entry name" value="MFS general substrate transporter like domains"/>
    <property type="match status" value="1"/>
</dbReference>
<dbReference type="InterPro" id="IPR011701">
    <property type="entry name" value="MFS"/>
</dbReference>
<keyword evidence="2" id="KW-0813">Transport</keyword>
<feature type="transmembrane region" description="Helical" evidence="6">
    <location>
        <begin position="305"/>
        <end position="325"/>
    </location>
</feature>
<name>A0A2H9ZTH3_9ASPA</name>
<feature type="transmembrane region" description="Helical" evidence="6">
    <location>
        <begin position="104"/>
        <end position="130"/>
    </location>
</feature>
<keyword evidence="5 6" id="KW-0472">Membrane</keyword>
<dbReference type="Pfam" id="PF07690">
    <property type="entry name" value="MFS_1"/>
    <property type="match status" value="1"/>
</dbReference>
<feature type="transmembrane region" description="Helical" evidence="6">
    <location>
        <begin position="401"/>
        <end position="420"/>
    </location>
</feature>
<evidence type="ECO:0000256" key="5">
    <source>
        <dbReference type="ARBA" id="ARBA00023136"/>
    </source>
</evidence>
<dbReference type="SUPFAM" id="SSF103473">
    <property type="entry name" value="MFS general substrate transporter"/>
    <property type="match status" value="1"/>
</dbReference>
<dbReference type="OrthoDB" id="419616at2759"/>
<feature type="transmembrane region" description="Helical" evidence="6">
    <location>
        <begin position="362"/>
        <end position="381"/>
    </location>
</feature>
<sequence length="439" mass="46377">MKDLKGLGHLFTCVFLVHFSGCIVAPAMTDVAMEALCLGEDQCSLAIYLTGFTQAVTGLGAFLVTPVVGNLSDKYGRKLMLTLPMTVGIIPHVILAFGRTRPFFYAYYFIKMLTGMFCEGSMQCIPLAYVADKVCERRRISAFGVLSGVSTAGFVSATLASRFLPTSVTFQVSAAVAVVAAVYMRVFLAETDGGAALADESSGLLCSPPSDHESSPKLPPLGKISLMNVVSLFRSSSTLSRAAVVAFIDSLGASGFQASVMYYLKAQFHFAKVQFADLMFISGFAGAISQLILMPVLAPAIGEEILLSMGLLASCANVFLTSIAWSSWVPYFSSTSVLLSVFAHPCLRAIISKKVGPTEQGVAQGGISGISSIASIVSPLFFTPLTALFLSESAPFDFKGFSLMCVGFANLTAFSVSVTIKAAGRVSSQKFTSSEAPTV</sequence>
<dbReference type="Proteomes" id="UP000236161">
    <property type="component" value="Unassembled WGS sequence"/>
</dbReference>
<evidence type="ECO:0000256" key="1">
    <source>
        <dbReference type="ARBA" id="ARBA00004141"/>
    </source>
</evidence>
<comment type="subcellular location">
    <subcellularLocation>
        <location evidence="1">Membrane</location>
        <topology evidence="1">Multi-pass membrane protein</topology>
    </subcellularLocation>
</comment>
<feature type="transmembrane region" description="Helical" evidence="6">
    <location>
        <begin position="142"/>
        <end position="164"/>
    </location>
</feature>
<protein>
    <recommendedName>
        <fullName evidence="9">Major facilitator superfamily (MFS) profile domain-containing protein</fullName>
    </recommendedName>
</protein>
<keyword evidence="8" id="KW-1185">Reference proteome</keyword>
<evidence type="ECO:0000256" key="3">
    <source>
        <dbReference type="ARBA" id="ARBA00022692"/>
    </source>
</evidence>